<evidence type="ECO:0000313" key="6">
    <source>
        <dbReference type="Proteomes" id="UP001150062"/>
    </source>
</evidence>
<dbReference type="EMBL" id="JANTQA010000029">
    <property type="protein sequence ID" value="KAJ3441596.1"/>
    <property type="molecule type" value="Genomic_DNA"/>
</dbReference>
<feature type="domain" description="Peptidoglycan beta-N-acetylmuramidase NamZ N-terminal" evidence="1">
    <location>
        <begin position="29"/>
        <end position="161"/>
    </location>
</feature>
<evidence type="ECO:0000313" key="4">
    <source>
        <dbReference type="EMBL" id="KAJ6231751.1"/>
    </source>
</evidence>
<name>A0AAV7ZL96_9EUKA</name>
<dbReference type="PANTHER" id="PTHR42915:SF1">
    <property type="entry name" value="PEPTIDOGLYCAN BETA-N-ACETYLMURAMIDASE NAMZ"/>
    <property type="match status" value="1"/>
</dbReference>
<organism evidence="3 5">
    <name type="scientific">Anaeramoeba flamelloides</name>
    <dbReference type="NCBI Taxonomy" id="1746091"/>
    <lineage>
        <taxon>Eukaryota</taxon>
        <taxon>Metamonada</taxon>
        <taxon>Anaeramoebidae</taxon>
        <taxon>Anaeramoeba</taxon>
    </lineage>
</organism>
<feature type="domain" description="Peptidoglycan beta-N-acetylmuramidase NamZ C-terminal" evidence="2">
    <location>
        <begin position="271"/>
        <end position="455"/>
    </location>
</feature>
<accession>A0AAV7ZL96</accession>
<proteinExistence type="predicted"/>
<dbReference type="Pfam" id="PF20732">
    <property type="entry name" value="NamZ_C"/>
    <property type="match status" value="1"/>
</dbReference>
<dbReference type="GO" id="GO:0033922">
    <property type="term" value="F:peptidoglycan beta-N-acetylmuramidase activity"/>
    <property type="evidence" value="ECO:0007669"/>
    <property type="project" value="InterPro"/>
</dbReference>
<keyword evidence="6" id="KW-1185">Reference proteome</keyword>
<dbReference type="AlphaFoldDB" id="A0AAV7ZL96"/>
<dbReference type="InterPro" id="IPR048502">
    <property type="entry name" value="NamZ_N"/>
</dbReference>
<dbReference type="InterPro" id="IPR048503">
    <property type="entry name" value="NamZ_C"/>
</dbReference>
<sequence>MTGKCQFEFLNGIDVVTENPSLIENLGNIAIVCNQSCCNNDFQPTVDLISDLSKKLTSTTVKLVCGLQHGYHLCEQDNMIETQDSIYQTLSGDEYPLISLYSSKGRKPLKEQFSNIDTFIIDIFDVGCRVYTFISSMKKIIKYANQNGQSVIVLDRVNPLLLAQKQDNNKSKENKENKEKTVDWMYIEGNVLSDQSLTSFSGQYSIPLRFGMTAGELASWYIKQSDFNLDFKVIKVKNYARDNQDFGKVMNYFSKFFTLPSPNLPTHMTSLVYNSTVFLEGTNLSEGRGTTKPFEIIGAPFLNPEAIINKISSHQKQQSLKNEMQYYNSLCGVKLFRFDFRPTFSKFKNQICKGIYLKITDPKTLNNFALGMYLIYYIIKHCPKFEFLGKGSGYEYNLGAYPFSCIVGSKKWKGFFDKVAENTQKDYIPELDQLLLEAQNESNIFASKVQNFFLY</sequence>
<protein>
    <recommendedName>
        <fullName evidence="7">DUF1343 domain-containing protein</fullName>
    </recommendedName>
</protein>
<comment type="caution">
    <text evidence="3">The sequence shown here is derived from an EMBL/GenBank/DDBJ whole genome shotgun (WGS) entry which is preliminary data.</text>
</comment>
<evidence type="ECO:0000259" key="2">
    <source>
        <dbReference type="Pfam" id="PF20732"/>
    </source>
</evidence>
<reference evidence="3" key="2">
    <citation type="submission" date="2022-08" db="EMBL/GenBank/DDBJ databases">
        <title>Novel sulphate-reducing endosymbionts in the free-living metamonad Anaeramoeba.</title>
        <authorList>
            <person name="Jerlstrom-Hultqvist J."/>
            <person name="Cepicka I."/>
            <person name="Gallot-Lavallee L."/>
            <person name="Salas-Leiva D."/>
            <person name="Curtis B.A."/>
            <person name="Zahonova K."/>
            <person name="Pipaliya S."/>
            <person name="Dacks J."/>
            <person name="Roger A.J."/>
        </authorList>
    </citation>
    <scope>NUCLEOTIDE SEQUENCE</scope>
    <source>
        <strain evidence="3">Busselton2</strain>
    </source>
</reference>
<dbReference type="Gene3D" id="3.90.1150.140">
    <property type="match status" value="1"/>
</dbReference>
<feature type="domain" description="Peptidoglycan beta-N-acetylmuramidase NamZ N-terminal" evidence="1">
    <location>
        <begin position="185"/>
        <end position="266"/>
    </location>
</feature>
<dbReference type="Pfam" id="PF07075">
    <property type="entry name" value="NamZ_N"/>
    <property type="match status" value="2"/>
</dbReference>
<evidence type="ECO:0000259" key="1">
    <source>
        <dbReference type="Pfam" id="PF07075"/>
    </source>
</evidence>
<evidence type="ECO:0000313" key="5">
    <source>
        <dbReference type="Proteomes" id="UP001146793"/>
    </source>
</evidence>
<dbReference type="PIRSF" id="PIRSF016719">
    <property type="entry name" value="UCP016719"/>
    <property type="match status" value="1"/>
</dbReference>
<gene>
    <name evidence="3" type="ORF">M0812_13609</name>
    <name evidence="4" type="ORF">M0813_05482</name>
</gene>
<dbReference type="InterPro" id="IPR008302">
    <property type="entry name" value="NamZ"/>
</dbReference>
<dbReference type="Gene3D" id="3.40.50.12170">
    <property type="entry name" value="Uncharacterised protein PF07075, DUF1343"/>
    <property type="match status" value="1"/>
</dbReference>
<dbReference type="EMBL" id="JAOAOG010000298">
    <property type="protein sequence ID" value="KAJ6231751.1"/>
    <property type="molecule type" value="Genomic_DNA"/>
</dbReference>
<reference evidence="4" key="1">
    <citation type="submission" date="2022-08" db="EMBL/GenBank/DDBJ databases">
        <title>Novel sulfate-reducing endosymbionts in the free-living metamonad Anaeramoeba.</title>
        <authorList>
            <person name="Jerlstrom-Hultqvist J."/>
            <person name="Cepicka I."/>
            <person name="Gallot-Lavallee L."/>
            <person name="Salas-Leiva D."/>
            <person name="Curtis B.A."/>
            <person name="Zahonova K."/>
            <person name="Pipaliya S."/>
            <person name="Dacks J."/>
            <person name="Roger A.J."/>
        </authorList>
    </citation>
    <scope>NUCLEOTIDE SEQUENCE</scope>
    <source>
        <strain evidence="4">Schooner1</strain>
    </source>
</reference>
<evidence type="ECO:0008006" key="7">
    <source>
        <dbReference type="Google" id="ProtNLM"/>
    </source>
</evidence>
<dbReference type="PANTHER" id="PTHR42915">
    <property type="entry name" value="HYPOTHETICAL 460 KDA PROTEIN IN FEUA-SIGW INTERGENIC REGION [PRECURSOR]"/>
    <property type="match status" value="1"/>
</dbReference>
<evidence type="ECO:0000313" key="3">
    <source>
        <dbReference type="EMBL" id="KAJ3441596.1"/>
    </source>
</evidence>
<dbReference type="Proteomes" id="UP001150062">
    <property type="component" value="Unassembled WGS sequence"/>
</dbReference>
<dbReference type="Proteomes" id="UP001146793">
    <property type="component" value="Unassembled WGS sequence"/>
</dbReference>